<dbReference type="GO" id="GO:0005978">
    <property type="term" value="P:glycogen biosynthetic process"/>
    <property type="evidence" value="ECO:0007669"/>
    <property type="project" value="UniProtKB-KW"/>
</dbReference>
<keyword evidence="6" id="KW-1185">Reference proteome</keyword>
<dbReference type="EMBL" id="FQXV01000009">
    <property type="protein sequence ID" value="SHI13491.1"/>
    <property type="molecule type" value="Genomic_DNA"/>
</dbReference>
<dbReference type="InterPro" id="IPR005835">
    <property type="entry name" value="NTP_transferase_dom"/>
</dbReference>
<name>A0A1M5YNH5_9FIRM</name>
<dbReference type="Gene3D" id="2.160.10.10">
    <property type="entry name" value="Hexapeptide repeat proteins"/>
    <property type="match status" value="1"/>
</dbReference>
<protein>
    <submittedName>
        <fullName evidence="5">Glucose-1-phosphate adenylyltransferase</fullName>
    </submittedName>
</protein>
<dbReference type="NCBIfam" id="TIGR02092">
    <property type="entry name" value="glgD"/>
    <property type="match status" value="1"/>
</dbReference>
<comment type="similarity">
    <text evidence="1">Belongs to the bacterial/plant glucose-1-phosphate adenylyltransferase family.</text>
</comment>
<evidence type="ECO:0000313" key="6">
    <source>
        <dbReference type="Proteomes" id="UP000183995"/>
    </source>
</evidence>
<dbReference type="RefSeq" id="WP_073079896.1">
    <property type="nucleotide sequence ID" value="NZ_FQXV01000009.1"/>
</dbReference>
<keyword evidence="5" id="KW-0808">Transferase</keyword>
<proteinExistence type="inferred from homology"/>
<dbReference type="InterPro" id="IPR011831">
    <property type="entry name" value="ADP-Glc_PPase"/>
</dbReference>
<dbReference type="OrthoDB" id="9801810at2"/>
<dbReference type="InterPro" id="IPR011832">
    <property type="entry name" value="GlgDAde_trans"/>
</dbReference>
<dbReference type="Pfam" id="PF00483">
    <property type="entry name" value="NTP_transferase"/>
    <property type="match status" value="1"/>
</dbReference>
<feature type="domain" description="Nucleotidyl transferase" evidence="3">
    <location>
        <begin position="19"/>
        <end position="154"/>
    </location>
</feature>
<dbReference type="CDD" id="cd04651">
    <property type="entry name" value="LbH_G1P_AT_C"/>
    <property type="match status" value="1"/>
</dbReference>
<dbReference type="PANTHER" id="PTHR43523">
    <property type="entry name" value="GLUCOSE-1-PHOSPHATE ADENYLYLTRANSFERASE-RELATED"/>
    <property type="match status" value="1"/>
</dbReference>
<keyword evidence="5" id="KW-0548">Nucleotidyltransferase</keyword>
<feature type="domain" description="Glucose-1-phosphate adenylyltransferase/Bifunctional protein GlmU-like C-terminal hexapeptide" evidence="4">
    <location>
        <begin position="283"/>
        <end position="351"/>
    </location>
</feature>
<dbReference type="AlphaFoldDB" id="A0A1M5YNH5"/>
<keyword evidence="2" id="KW-0320">Glycogen biosynthesis</keyword>
<dbReference type="InterPro" id="IPR011004">
    <property type="entry name" value="Trimer_LpxA-like_sf"/>
</dbReference>
<evidence type="ECO:0000259" key="4">
    <source>
        <dbReference type="Pfam" id="PF24894"/>
    </source>
</evidence>
<organism evidence="5 6">
    <name type="scientific">Sporobacter termitidis DSM 10068</name>
    <dbReference type="NCBI Taxonomy" id="1123282"/>
    <lineage>
        <taxon>Bacteria</taxon>
        <taxon>Bacillati</taxon>
        <taxon>Bacillota</taxon>
        <taxon>Clostridia</taxon>
        <taxon>Eubacteriales</taxon>
        <taxon>Oscillospiraceae</taxon>
        <taxon>Sporobacter</taxon>
    </lineage>
</organism>
<dbReference type="Pfam" id="PF24894">
    <property type="entry name" value="Hexapep_GlmU"/>
    <property type="match status" value="1"/>
</dbReference>
<accession>A0A1M5YNH5</accession>
<dbReference type="STRING" id="1123282.SAMN02745823_02698"/>
<evidence type="ECO:0000256" key="2">
    <source>
        <dbReference type="ARBA" id="ARBA00023056"/>
    </source>
</evidence>
<sequence>MKRMMGIIAANYQSDSFAQLTKDRPVASLPFGGRYRLVDFPLSNMVNSGIFTVGLITPYMYRSIMDHVGVGKEWALSRKVGGMFILPGSIYGLKNVQGKFLLRDILRNRPYLDRSNFDLVVISGCSKVFNIDFQDVAEQHTASGADITLIYKKTDAACGTKELYLDVAENGEVTAAHDAPIGADNCFMDAFIMSRDLLLKFISWYEETSYLDLTDIIVENLSHLYVSGYEFTGYMGNADSVACYMRCSQELLNPEVNRELFRPDRPIITKIQDSPPAKYWPAASVRNALVSSGCIIKGTVENSIIFRGVTIEEHAVVRNAVVMQNTVIHRESILENVICDKYAVIRPGVKLFGNPDAPILVGKGQDV</sequence>
<evidence type="ECO:0000256" key="1">
    <source>
        <dbReference type="ARBA" id="ARBA00010443"/>
    </source>
</evidence>
<dbReference type="SUPFAM" id="SSF51161">
    <property type="entry name" value="Trimeric LpxA-like enzymes"/>
    <property type="match status" value="1"/>
</dbReference>
<dbReference type="Gene3D" id="3.90.550.10">
    <property type="entry name" value="Spore Coat Polysaccharide Biosynthesis Protein SpsA, Chain A"/>
    <property type="match status" value="1"/>
</dbReference>
<dbReference type="CDD" id="cd02508">
    <property type="entry name" value="ADP_Glucose_PP"/>
    <property type="match status" value="1"/>
</dbReference>
<reference evidence="5 6" key="1">
    <citation type="submission" date="2016-11" db="EMBL/GenBank/DDBJ databases">
        <authorList>
            <person name="Jaros S."/>
            <person name="Januszkiewicz K."/>
            <person name="Wedrychowicz H."/>
        </authorList>
    </citation>
    <scope>NUCLEOTIDE SEQUENCE [LARGE SCALE GENOMIC DNA]</scope>
    <source>
        <strain evidence="5 6">DSM 10068</strain>
    </source>
</reference>
<dbReference type="Proteomes" id="UP000183995">
    <property type="component" value="Unassembled WGS sequence"/>
</dbReference>
<dbReference type="GO" id="GO:0008878">
    <property type="term" value="F:glucose-1-phosphate adenylyltransferase activity"/>
    <property type="evidence" value="ECO:0007669"/>
    <property type="project" value="InterPro"/>
</dbReference>
<evidence type="ECO:0000313" key="5">
    <source>
        <dbReference type="EMBL" id="SHI13491.1"/>
    </source>
</evidence>
<dbReference type="SUPFAM" id="SSF53448">
    <property type="entry name" value="Nucleotide-diphospho-sugar transferases"/>
    <property type="match status" value="1"/>
</dbReference>
<gene>
    <name evidence="5" type="ORF">SAMN02745823_02698</name>
</gene>
<dbReference type="PANTHER" id="PTHR43523:SF6">
    <property type="entry name" value="GLYCOGEN BIOSYNTHESIS PROTEIN GLGD"/>
    <property type="match status" value="1"/>
</dbReference>
<evidence type="ECO:0000259" key="3">
    <source>
        <dbReference type="Pfam" id="PF00483"/>
    </source>
</evidence>
<dbReference type="InterPro" id="IPR056818">
    <property type="entry name" value="GlmU/GlgC-like_hexapep"/>
</dbReference>
<dbReference type="InterPro" id="IPR029044">
    <property type="entry name" value="Nucleotide-diphossugar_trans"/>
</dbReference>